<proteinExistence type="predicted"/>
<dbReference type="PANTHER" id="PTHR36455:SF1">
    <property type="entry name" value="BLR8292 PROTEIN"/>
    <property type="match status" value="1"/>
</dbReference>
<dbReference type="AlphaFoldDB" id="A0A0F9BDE6"/>
<comment type="caution">
    <text evidence="1">The sequence shown here is derived from an EMBL/GenBank/DDBJ whole genome shotgun (WGS) entry which is preliminary data.</text>
</comment>
<reference evidence="1" key="1">
    <citation type="journal article" date="2015" name="Nature">
        <title>Complex archaea that bridge the gap between prokaryotes and eukaryotes.</title>
        <authorList>
            <person name="Spang A."/>
            <person name="Saw J.H."/>
            <person name="Jorgensen S.L."/>
            <person name="Zaremba-Niedzwiedzka K."/>
            <person name="Martijn J."/>
            <person name="Lind A.E."/>
            <person name="van Eijk R."/>
            <person name="Schleper C."/>
            <person name="Guy L."/>
            <person name="Ettema T.J."/>
        </authorList>
    </citation>
    <scope>NUCLEOTIDE SEQUENCE</scope>
</reference>
<dbReference type="Pfam" id="PF05717">
    <property type="entry name" value="TnpB_IS66"/>
    <property type="match status" value="1"/>
</dbReference>
<dbReference type="InterPro" id="IPR008878">
    <property type="entry name" value="Transposase_IS66_Orf2"/>
</dbReference>
<dbReference type="PANTHER" id="PTHR36455">
    <property type="match status" value="1"/>
</dbReference>
<evidence type="ECO:0000313" key="1">
    <source>
        <dbReference type="EMBL" id="KKK88684.1"/>
    </source>
</evidence>
<organism evidence="1">
    <name type="scientific">marine sediment metagenome</name>
    <dbReference type="NCBI Taxonomy" id="412755"/>
    <lineage>
        <taxon>unclassified sequences</taxon>
        <taxon>metagenomes</taxon>
        <taxon>ecological metagenomes</taxon>
    </lineage>
</organism>
<name>A0A0F9BDE6_9ZZZZ</name>
<accession>A0A0F9BDE6</accession>
<protein>
    <recommendedName>
        <fullName evidence="2">Transposase</fullName>
    </recommendedName>
</protein>
<evidence type="ECO:0008006" key="2">
    <source>
        <dbReference type="Google" id="ProtNLM"/>
    </source>
</evidence>
<sequence length="121" mass="14244">MIYGLSGQIRYYLYAPSTDMRKGFDALSGIVRNELLQDPLCGDAFIFINRRRNLLKLLAWDQTGFVIYYKRLESGTFELPVRKNGHKSVIIQREELVMILEGISLEKTKRRKRYLYSNFVD</sequence>
<dbReference type="EMBL" id="LAZR01049847">
    <property type="protein sequence ID" value="KKK88684.1"/>
    <property type="molecule type" value="Genomic_DNA"/>
</dbReference>
<dbReference type="NCBIfam" id="NF033819">
    <property type="entry name" value="IS66_TnpB"/>
    <property type="match status" value="1"/>
</dbReference>
<gene>
    <name evidence="1" type="ORF">LCGC14_2740660</name>
</gene>